<dbReference type="EMBL" id="JGYU01000001">
    <property type="protein sequence ID" value="KFI58392.1"/>
    <property type="molecule type" value="Genomic_DNA"/>
</dbReference>
<dbReference type="RefSeq" id="WP_022857750.1">
    <property type="nucleotide sequence ID" value="NZ_CP018044.1"/>
</dbReference>
<dbReference type="GO" id="GO:0030527">
    <property type="term" value="F:structural constituent of chromatin"/>
    <property type="evidence" value="ECO:0007669"/>
    <property type="project" value="InterPro"/>
</dbReference>
<evidence type="ECO:0000256" key="2">
    <source>
        <dbReference type="ARBA" id="ARBA00023125"/>
    </source>
</evidence>
<dbReference type="AlphaFoldDB" id="A0A087AHZ2"/>
<dbReference type="SMART" id="SM00411">
    <property type="entry name" value="BHL"/>
    <property type="match status" value="1"/>
</dbReference>
<dbReference type="Proteomes" id="UP000229907">
    <property type="component" value="Chromosome"/>
</dbReference>
<dbReference type="GO" id="GO:0030261">
    <property type="term" value="P:chromosome condensation"/>
    <property type="evidence" value="ECO:0007669"/>
    <property type="project" value="UniProtKB-KW"/>
</dbReference>
<evidence type="ECO:0000313" key="4">
    <source>
        <dbReference type="EMBL" id="ATU20480.1"/>
    </source>
</evidence>
<evidence type="ECO:0000256" key="3">
    <source>
        <dbReference type="RuleBase" id="RU003939"/>
    </source>
</evidence>
<reference evidence="4 7" key="2">
    <citation type="submission" date="2016-11" db="EMBL/GenBank/DDBJ databases">
        <title>complete genome sequence of Bifidobacterium choerinum strain FMB-1.</title>
        <authorList>
            <person name="Park C.-S."/>
            <person name="Jung D.-H."/>
            <person name="Choi D.-S."/>
        </authorList>
    </citation>
    <scope>NUCLEOTIDE SEQUENCE [LARGE SCALE GENOMIC DNA]</scope>
    <source>
        <strain evidence="4 7">FMB-1</strain>
    </source>
</reference>
<dbReference type="InterPro" id="IPR010992">
    <property type="entry name" value="IHF-like_DNA-bd_dom_sf"/>
</dbReference>
<proteinExistence type="inferred from homology"/>
<dbReference type="KEGG" id="bcho:BcFMB_05610"/>
<organism evidence="5 6">
    <name type="scientific">Bifidobacterium choerinum</name>
    <dbReference type="NCBI Taxonomy" id="35760"/>
    <lineage>
        <taxon>Bacteria</taxon>
        <taxon>Bacillati</taxon>
        <taxon>Actinomycetota</taxon>
        <taxon>Actinomycetes</taxon>
        <taxon>Bifidobacteriales</taxon>
        <taxon>Bifidobacteriaceae</taxon>
        <taxon>Bifidobacterium</taxon>
    </lineage>
</organism>
<evidence type="ECO:0000313" key="5">
    <source>
        <dbReference type="EMBL" id="KFI58392.1"/>
    </source>
</evidence>
<comment type="similarity">
    <text evidence="3">Belongs to the bacterial histone-like protein family.</text>
</comment>
<dbReference type="GO" id="GO:0003677">
    <property type="term" value="F:DNA binding"/>
    <property type="evidence" value="ECO:0007669"/>
    <property type="project" value="UniProtKB-KW"/>
</dbReference>
<dbReference type="OrthoDB" id="9799835at2"/>
<gene>
    <name evidence="4" type="ORF">BcFMB_05610</name>
    <name evidence="5" type="ORF">BCHO_0438</name>
</gene>
<evidence type="ECO:0000313" key="6">
    <source>
        <dbReference type="Proteomes" id="UP000028995"/>
    </source>
</evidence>
<dbReference type="EMBL" id="CP018044">
    <property type="protein sequence ID" value="ATU20480.1"/>
    <property type="molecule type" value="Genomic_DNA"/>
</dbReference>
<evidence type="ECO:0000256" key="1">
    <source>
        <dbReference type="ARBA" id="ARBA00023067"/>
    </source>
</evidence>
<dbReference type="CDD" id="cd14435">
    <property type="entry name" value="SPO1_TF1_like"/>
    <property type="match status" value="1"/>
</dbReference>
<dbReference type="PANTHER" id="PTHR33175:SF3">
    <property type="entry name" value="DNA-BINDING PROTEIN HU-BETA"/>
    <property type="match status" value="1"/>
</dbReference>
<accession>A0A087AHZ2</accession>
<dbReference type="PANTHER" id="PTHR33175">
    <property type="entry name" value="DNA-BINDING PROTEIN HU"/>
    <property type="match status" value="1"/>
</dbReference>
<dbReference type="GO" id="GO:0005829">
    <property type="term" value="C:cytosol"/>
    <property type="evidence" value="ECO:0007669"/>
    <property type="project" value="TreeGrafter"/>
</dbReference>
<dbReference type="SUPFAM" id="SSF47729">
    <property type="entry name" value="IHF-like DNA-binding proteins"/>
    <property type="match status" value="1"/>
</dbReference>
<dbReference type="eggNOG" id="COG0776">
    <property type="taxonomic scope" value="Bacteria"/>
</dbReference>
<keyword evidence="2" id="KW-0238">DNA-binding</keyword>
<keyword evidence="6" id="KW-1185">Reference proteome</keyword>
<dbReference type="InterPro" id="IPR000119">
    <property type="entry name" value="Hist_DNA-bd"/>
</dbReference>
<dbReference type="STRING" id="35760.BCHO_0438"/>
<name>A0A087AHZ2_9BIFI</name>
<dbReference type="Gene3D" id="4.10.520.10">
    <property type="entry name" value="IHF-like DNA-binding proteins"/>
    <property type="match status" value="1"/>
</dbReference>
<reference evidence="5 6" key="1">
    <citation type="submission" date="2014-03" db="EMBL/GenBank/DDBJ databases">
        <title>Genomics of Bifidobacteria.</title>
        <authorList>
            <person name="Ventura M."/>
            <person name="Milani C."/>
            <person name="Lugli G.A."/>
        </authorList>
    </citation>
    <scope>NUCLEOTIDE SEQUENCE [LARGE SCALE GENOMIC DNA]</scope>
    <source>
        <strain evidence="5 6">LMG 10510</strain>
    </source>
</reference>
<protein>
    <submittedName>
        <fullName evidence="5">Integration host factor</fullName>
    </submittedName>
</protein>
<evidence type="ECO:0000313" key="7">
    <source>
        <dbReference type="Proteomes" id="UP000229907"/>
    </source>
</evidence>
<dbReference type="Proteomes" id="UP000028995">
    <property type="component" value="Unassembled WGS sequence"/>
</dbReference>
<keyword evidence="1" id="KW-0226">DNA condensation</keyword>
<sequence length="93" mass="9995">MAYNKSDLVTKIAQKSHLTKAQAEAAVNAFQDVFVEAMKSGEGLKLTGLFSAERVKRAARTGRNPRTGETIEIPATYGVRISAGSLLKKAVTE</sequence>
<dbReference type="Pfam" id="PF00216">
    <property type="entry name" value="Bac_DNA_binding"/>
    <property type="match status" value="1"/>
</dbReference>
<dbReference type="GeneID" id="89493612"/>